<dbReference type="InterPro" id="IPR010982">
    <property type="entry name" value="Lambda_DNA-bd_dom_sf"/>
</dbReference>
<dbReference type="SUPFAM" id="SSF51182">
    <property type="entry name" value="RmlC-like cupins"/>
    <property type="match status" value="1"/>
</dbReference>
<dbReference type="KEGG" id="nao:Y958_29605"/>
<dbReference type="Gene3D" id="2.60.120.10">
    <property type="entry name" value="Jelly Rolls"/>
    <property type="match status" value="1"/>
</dbReference>
<keyword evidence="1" id="KW-0238">DNA-binding</keyword>
<evidence type="ECO:0000256" key="2">
    <source>
        <dbReference type="SAM" id="MobiDB-lite"/>
    </source>
</evidence>
<dbReference type="PANTHER" id="PTHR46797">
    <property type="entry name" value="HTH-TYPE TRANSCRIPTIONAL REGULATOR"/>
    <property type="match status" value="1"/>
</dbReference>
<dbReference type="Pfam" id="PF07883">
    <property type="entry name" value="Cupin_2"/>
    <property type="match status" value="1"/>
</dbReference>
<protein>
    <submittedName>
        <fullName evidence="4">XRE family transcriptional regulator</fullName>
    </submittedName>
</protein>
<dbReference type="SMART" id="SM00530">
    <property type="entry name" value="HTH_XRE"/>
    <property type="match status" value="1"/>
</dbReference>
<sequence>MGNVERGAGLPGLENEGGEGMAKSAPDRAHPALALRAARIKQGLTLRALAARIGMPFSTLSKLENGKMEMTYDKLLRLAQGLGVDIGTLVSSPGPEAEPPAAGGRRSVSRAGRSPGATSDVHAHQYPAADLLGKLMVPIIIEVRARSVAEMGGMVRHSGEEYLYVLSGAMELHSDLYAPLRLEAGDSVYFDSGMSHVYVRVSEETCRVLSVCAGPGIQRLAQSAAKAWKLSPATDEETV</sequence>
<keyword evidence="5" id="KW-1185">Reference proteome</keyword>
<dbReference type="EMBL" id="CP022113">
    <property type="protein sequence ID" value="ASG25429.1"/>
    <property type="molecule type" value="Genomic_DNA"/>
</dbReference>
<organism evidence="4 5">
    <name type="scientific">Nitrospirillum viridazoti CBAmc</name>
    <dbReference type="NCBI Taxonomy" id="1441467"/>
    <lineage>
        <taxon>Bacteria</taxon>
        <taxon>Pseudomonadati</taxon>
        <taxon>Pseudomonadota</taxon>
        <taxon>Alphaproteobacteria</taxon>
        <taxon>Rhodospirillales</taxon>
        <taxon>Azospirillaceae</taxon>
        <taxon>Nitrospirillum</taxon>
        <taxon>Nitrospirillum viridazoti</taxon>
    </lineage>
</organism>
<proteinExistence type="predicted"/>
<evidence type="ECO:0000313" key="5">
    <source>
        <dbReference type="Proteomes" id="UP000197153"/>
    </source>
</evidence>
<dbReference type="PROSITE" id="PS50943">
    <property type="entry name" value="HTH_CROC1"/>
    <property type="match status" value="1"/>
</dbReference>
<dbReference type="GO" id="GO:0003700">
    <property type="term" value="F:DNA-binding transcription factor activity"/>
    <property type="evidence" value="ECO:0007669"/>
    <property type="project" value="TreeGrafter"/>
</dbReference>
<dbReference type="Pfam" id="PF01381">
    <property type="entry name" value="HTH_3"/>
    <property type="match status" value="1"/>
</dbReference>
<dbReference type="GO" id="GO:0005829">
    <property type="term" value="C:cytosol"/>
    <property type="evidence" value="ECO:0007669"/>
    <property type="project" value="TreeGrafter"/>
</dbReference>
<dbReference type="InterPro" id="IPR050807">
    <property type="entry name" value="TransReg_Diox_bact_type"/>
</dbReference>
<accession>A0A248K3S1</accession>
<name>A0A248K3S1_9PROT</name>
<dbReference type="InterPro" id="IPR013096">
    <property type="entry name" value="Cupin_2"/>
</dbReference>
<evidence type="ECO:0000313" key="4">
    <source>
        <dbReference type="EMBL" id="ASG25429.1"/>
    </source>
</evidence>
<dbReference type="CDD" id="cd02209">
    <property type="entry name" value="cupin_XRE_C"/>
    <property type="match status" value="1"/>
</dbReference>
<feature type="region of interest" description="Disordered" evidence="2">
    <location>
        <begin position="1"/>
        <end position="28"/>
    </location>
</feature>
<dbReference type="AlphaFoldDB" id="A0A248K3S1"/>
<feature type="compositionally biased region" description="Low complexity" evidence="2">
    <location>
        <begin position="93"/>
        <end position="117"/>
    </location>
</feature>
<dbReference type="SUPFAM" id="SSF47413">
    <property type="entry name" value="lambda repressor-like DNA-binding domains"/>
    <property type="match status" value="1"/>
</dbReference>
<dbReference type="InterPro" id="IPR014710">
    <property type="entry name" value="RmlC-like_jellyroll"/>
</dbReference>
<dbReference type="InterPro" id="IPR011051">
    <property type="entry name" value="RmlC_Cupin_sf"/>
</dbReference>
<evidence type="ECO:0000256" key="1">
    <source>
        <dbReference type="ARBA" id="ARBA00023125"/>
    </source>
</evidence>
<reference evidence="4 5" key="1">
    <citation type="submission" date="2017-06" db="EMBL/GenBank/DDBJ databases">
        <title>Complete genome sequence of Nitrospirillum amazonense strain CBAmC, an endophytic nitrogen-fixing and plant growth-promoting bacterium, isolated from sugarcane.</title>
        <authorList>
            <person name="Schwab S."/>
            <person name="dos Santos Teixeira K.R."/>
            <person name="Simoes Araujo J.L."/>
            <person name="Soares Vidal M."/>
            <person name="Borges de Freitas H.R."/>
            <person name="Rivello Crivelaro A.L."/>
            <person name="Bueno de Camargo Nunes A."/>
            <person name="dos Santos C.M."/>
            <person name="Palmeira da Silva Rosa D."/>
            <person name="da Silva Padilha D."/>
            <person name="da Silva E."/>
            <person name="Araujo Terra L."/>
            <person name="Soares Mendes V."/>
            <person name="Farinelli L."/>
            <person name="Magalhaes Cruz L."/>
            <person name="Baldani J.I."/>
        </authorList>
    </citation>
    <scope>NUCLEOTIDE SEQUENCE [LARGE SCALE GENOMIC DNA]</scope>
    <source>
        <strain evidence="4 5">CBAmC</strain>
    </source>
</reference>
<dbReference type="InterPro" id="IPR001387">
    <property type="entry name" value="Cro/C1-type_HTH"/>
</dbReference>
<dbReference type="CDD" id="cd00093">
    <property type="entry name" value="HTH_XRE"/>
    <property type="match status" value="1"/>
</dbReference>
<dbReference type="GO" id="GO:0003677">
    <property type="term" value="F:DNA binding"/>
    <property type="evidence" value="ECO:0007669"/>
    <property type="project" value="UniProtKB-KW"/>
</dbReference>
<dbReference type="Gene3D" id="1.10.260.40">
    <property type="entry name" value="lambda repressor-like DNA-binding domains"/>
    <property type="match status" value="1"/>
</dbReference>
<feature type="region of interest" description="Disordered" evidence="2">
    <location>
        <begin position="90"/>
        <end position="120"/>
    </location>
</feature>
<feature type="domain" description="HTH cro/C1-type" evidence="3">
    <location>
        <begin position="35"/>
        <end position="89"/>
    </location>
</feature>
<dbReference type="Proteomes" id="UP000197153">
    <property type="component" value="Chromosome 4"/>
</dbReference>
<gene>
    <name evidence="4" type="ORF">Y958_29605</name>
</gene>
<dbReference type="PANTHER" id="PTHR46797:SF20">
    <property type="entry name" value="BLR4304 PROTEIN"/>
    <property type="match status" value="1"/>
</dbReference>
<evidence type="ECO:0000259" key="3">
    <source>
        <dbReference type="PROSITE" id="PS50943"/>
    </source>
</evidence>